<dbReference type="VEuPathDB" id="GiardiaDB:SS50377_23387"/>
<dbReference type="EMBL" id="AUWU02000003">
    <property type="protein sequence ID" value="KAH0575747.1"/>
    <property type="molecule type" value="Genomic_DNA"/>
</dbReference>
<dbReference type="PRINTS" id="PR00600">
    <property type="entry name" value="PP2APR55"/>
</dbReference>
<dbReference type="InterPro" id="IPR001680">
    <property type="entry name" value="WD40_rpt"/>
</dbReference>
<name>V6LSN7_9EUKA</name>
<evidence type="ECO:0000313" key="6">
    <source>
        <dbReference type="EMBL" id="KAH0575747.1"/>
    </source>
</evidence>
<dbReference type="GO" id="GO:0019888">
    <property type="term" value="F:protein phosphatase regulator activity"/>
    <property type="evidence" value="ECO:0007669"/>
    <property type="project" value="InterPro"/>
</dbReference>
<evidence type="ECO:0000313" key="5">
    <source>
        <dbReference type="EMBL" id="EST47258.1"/>
    </source>
</evidence>
<protein>
    <recommendedName>
        <fullName evidence="4">Serine/threonine-protein phosphatase 2A 55 kDa regulatory subunit B</fullName>
    </recommendedName>
</protein>
<dbReference type="PIRSF" id="PIRSF037309">
    <property type="entry name" value="PP2A_PR55"/>
    <property type="match status" value="1"/>
</dbReference>
<keyword evidence="7" id="KW-1185">Reference proteome</keyword>
<reference evidence="5 6" key="1">
    <citation type="journal article" date="2014" name="PLoS Genet.">
        <title>The Genome of Spironucleus salmonicida Highlights a Fish Pathogen Adapted to Fluctuating Environments.</title>
        <authorList>
            <person name="Xu F."/>
            <person name="Jerlstrom-Hultqvist J."/>
            <person name="Einarsson E."/>
            <person name="Astvaldsson A."/>
            <person name="Svard S.G."/>
            <person name="Andersson J.O."/>
        </authorList>
    </citation>
    <scope>NUCLEOTIDE SEQUENCE</scope>
    <source>
        <strain evidence="6">ATCC 50377</strain>
    </source>
</reference>
<dbReference type="PANTHER" id="PTHR11871">
    <property type="entry name" value="PROTEIN PHOSPHATASE PP2A REGULATORY SUBUNIT B"/>
    <property type="match status" value="1"/>
</dbReference>
<gene>
    <name evidence="5" type="ORF">SS50377_12768</name>
    <name evidence="6" type="ORF">SS50377_23387</name>
</gene>
<evidence type="ECO:0000256" key="3">
    <source>
        <dbReference type="ARBA" id="ARBA00022737"/>
    </source>
</evidence>
<dbReference type="EMBL" id="KI546046">
    <property type="protein sequence ID" value="EST47258.1"/>
    <property type="molecule type" value="Genomic_DNA"/>
</dbReference>
<dbReference type="SUPFAM" id="SSF50978">
    <property type="entry name" value="WD40 repeat-like"/>
    <property type="match status" value="1"/>
</dbReference>
<dbReference type="SMART" id="SM00320">
    <property type="entry name" value="WD40"/>
    <property type="match status" value="3"/>
</dbReference>
<keyword evidence="3 4" id="KW-0677">Repeat</keyword>
<evidence type="ECO:0000256" key="2">
    <source>
        <dbReference type="ARBA" id="ARBA00022574"/>
    </source>
</evidence>
<proteinExistence type="inferred from homology"/>
<dbReference type="Pfam" id="PF00400">
    <property type="entry name" value="WD40"/>
    <property type="match status" value="1"/>
</dbReference>
<dbReference type="InterPro" id="IPR015943">
    <property type="entry name" value="WD40/YVTN_repeat-like_dom_sf"/>
</dbReference>
<dbReference type="InterPro" id="IPR036322">
    <property type="entry name" value="WD40_repeat_dom_sf"/>
</dbReference>
<sequence>MSNSLDWNFRQVFGDVAPIEQVQETDMISCLKFNHDGSFLAAGDRGGRVIVFERHQAINAAGRPTIEYQFYSEFQAHVQGFDALRSVSVSERVIQLQWLPQTSKSLFLLTSNERSVKVWKIENKRVQRVASNNMSKYGNNKSKLDDANNLLLPKVVNVDEFQPICTQKKLFDNVTNYHINAVAISHDSDQFLISDDLKIAVWSLNNVNEAITVVDLKPPKLDEVSEVITYADYSPTNSAVFVFGTSHGGVCLADTRISAICDRVCRNFANPLQSTADLPYHIFGQVSQQADIAAGISSVHMAKQGNLIIARDLLSVRLWDIRMENRPLNIIPQHPFVKDFAQKLLDSEAIFDRNDVVFNNDCTMFATGSYTDRFNIFNAKNPQSITGYNIQATRQVRRRTRAIQTHLGQKASPSPSVGGLPIYEQGKVVYENLALDPTDIRKKIQFLDWSPAENVMAVATVSNLFIYSAQ</sequence>
<reference evidence="6" key="2">
    <citation type="submission" date="2020-12" db="EMBL/GenBank/DDBJ databases">
        <title>New Spironucleus salmonicida genome in near-complete chromosomes.</title>
        <authorList>
            <person name="Xu F."/>
            <person name="Kurt Z."/>
            <person name="Jimenez-Gonzalez A."/>
            <person name="Astvaldsson A."/>
            <person name="Andersson J.O."/>
            <person name="Svard S.G."/>
        </authorList>
    </citation>
    <scope>NUCLEOTIDE SEQUENCE</scope>
    <source>
        <strain evidence="6">ATCC 50377</strain>
    </source>
</reference>
<dbReference type="AlphaFoldDB" id="V6LSN7"/>
<accession>V6LSN7</accession>
<organism evidence="5">
    <name type="scientific">Spironucleus salmonicida</name>
    <dbReference type="NCBI Taxonomy" id="348837"/>
    <lineage>
        <taxon>Eukaryota</taxon>
        <taxon>Metamonada</taxon>
        <taxon>Diplomonadida</taxon>
        <taxon>Hexamitidae</taxon>
        <taxon>Hexamitinae</taxon>
        <taxon>Spironucleus</taxon>
    </lineage>
</organism>
<evidence type="ECO:0000256" key="4">
    <source>
        <dbReference type="RuleBase" id="RU331113"/>
    </source>
</evidence>
<dbReference type="OrthoDB" id="6274823at2759"/>
<evidence type="ECO:0000256" key="1">
    <source>
        <dbReference type="ARBA" id="ARBA00008259"/>
    </source>
</evidence>
<dbReference type="Gene3D" id="2.130.10.10">
    <property type="entry name" value="YVTN repeat-like/Quinoprotein amine dehydrogenase"/>
    <property type="match status" value="2"/>
</dbReference>
<keyword evidence="2 4" id="KW-0853">WD repeat</keyword>
<evidence type="ECO:0000313" key="7">
    <source>
        <dbReference type="Proteomes" id="UP000018208"/>
    </source>
</evidence>
<dbReference type="GO" id="GO:0000159">
    <property type="term" value="C:protein phosphatase type 2A complex"/>
    <property type="evidence" value="ECO:0007669"/>
    <property type="project" value="UniProtKB-UniRule"/>
</dbReference>
<comment type="similarity">
    <text evidence="1 4">Belongs to the phosphatase 2A regulatory subunit B family.</text>
</comment>
<dbReference type="InterPro" id="IPR000009">
    <property type="entry name" value="PP2A_PR55"/>
</dbReference>
<dbReference type="Proteomes" id="UP000018208">
    <property type="component" value="Unassembled WGS sequence"/>
</dbReference>